<evidence type="ECO:0000256" key="2">
    <source>
        <dbReference type="ARBA" id="ARBA00023315"/>
    </source>
</evidence>
<organism evidence="4 5">
    <name type="scientific">Tsukamurella pseudospumae</name>
    <dbReference type="NCBI Taxonomy" id="239498"/>
    <lineage>
        <taxon>Bacteria</taxon>
        <taxon>Bacillati</taxon>
        <taxon>Actinomycetota</taxon>
        <taxon>Actinomycetes</taxon>
        <taxon>Mycobacteriales</taxon>
        <taxon>Tsukamurellaceae</taxon>
        <taxon>Tsukamurella</taxon>
    </lineage>
</organism>
<evidence type="ECO:0000313" key="4">
    <source>
        <dbReference type="EMBL" id="KXP01010.1"/>
    </source>
</evidence>
<dbReference type="RefSeq" id="WP_068743802.1">
    <property type="nucleotide sequence ID" value="NZ_LSRE01000002.1"/>
</dbReference>
<dbReference type="InterPro" id="IPR050832">
    <property type="entry name" value="Bact_Acetyltransf"/>
</dbReference>
<dbReference type="Proteomes" id="UP000070409">
    <property type="component" value="Unassembled WGS sequence"/>
</dbReference>
<protein>
    <submittedName>
        <fullName evidence="4">GCN5 family acetyltransferase</fullName>
    </submittedName>
</protein>
<feature type="domain" description="N-acetyltransferase" evidence="3">
    <location>
        <begin position="10"/>
        <end position="155"/>
    </location>
</feature>
<accession>A0A137ZS53</accession>
<dbReference type="CDD" id="cd04301">
    <property type="entry name" value="NAT_SF"/>
    <property type="match status" value="1"/>
</dbReference>
<proteinExistence type="predicted"/>
<gene>
    <name evidence="4" type="ORF">AXK61_13545</name>
</gene>
<keyword evidence="5" id="KW-1185">Reference proteome</keyword>
<keyword evidence="1" id="KW-0808">Transferase</keyword>
<dbReference type="PANTHER" id="PTHR43877:SF5">
    <property type="entry name" value="BLL8307 PROTEIN"/>
    <property type="match status" value="1"/>
</dbReference>
<sequence>MDISITRADLDDPALADFLLAHLRDMEPTAPPESRHALDLAALRAPGVRLWTLHRDGELAGTVALAAVEPDHEEVKSMRVAPAARGLGIGRLLLRHVLDDARARGLERVSLETGSQEFFAPARALYVAHGFAVCPPFGGYIADPNSVFLTRMTAEM</sequence>
<dbReference type="SUPFAM" id="SSF55729">
    <property type="entry name" value="Acyl-CoA N-acyltransferases (Nat)"/>
    <property type="match status" value="1"/>
</dbReference>
<keyword evidence="2" id="KW-0012">Acyltransferase</keyword>
<dbReference type="PROSITE" id="PS51186">
    <property type="entry name" value="GNAT"/>
    <property type="match status" value="1"/>
</dbReference>
<comment type="caution">
    <text evidence="4">The sequence shown here is derived from an EMBL/GenBank/DDBJ whole genome shotgun (WGS) entry which is preliminary data.</text>
</comment>
<evidence type="ECO:0000259" key="3">
    <source>
        <dbReference type="PROSITE" id="PS51186"/>
    </source>
</evidence>
<name>A0A137ZS53_9ACTN</name>
<evidence type="ECO:0000313" key="5">
    <source>
        <dbReference type="Proteomes" id="UP000070409"/>
    </source>
</evidence>
<evidence type="ECO:0000256" key="1">
    <source>
        <dbReference type="ARBA" id="ARBA00022679"/>
    </source>
</evidence>
<dbReference type="InterPro" id="IPR016181">
    <property type="entry name" value="Acyl_CoA_acyltransferase"/>
</dbReference>
<reference evidence="4 5" key="1">
    <citation type="submission" date="2016-02" db="EMBL/GenBank/DDBJ databases">
        <authorList>
            <person name="Teng J.L."/>
            <person name="Tang Y."/>
            <person name="Huang Y."/>
            <person name="Guo F."/>
            <person name="Wei W."/>
            <person name="Chen J.H."/>
            <person name="Wong S.Y."/>
            <person name="Lau S.K."/>
            <person name="Woo P.C."/>
        </authorList>
    </citation>
    <scope>NUCLEOTIDE SEQUENCE [LARGE SCALE GENOMIC DNA]</scope>
    <source>
        <strain evidence="4 5">JCM 13375</strain>
    </source>
</reference>
<dbReference type="InterPro" id="IPR000182">
    <property type="entry name" value="GNAT_dom"/>
</dbReference>
<dbReference type="Gene3D" id="3.40.630.30">
    <property type="match status" value="1"/>
</dbReference>
<dbReference type="PANTHER" id="PTHR43877">
    <property type="entry name" value="AMINOALKYLPHOSPHONATE N-ACETYLTRANSFERASE-RELATED-RELATED"/>
    <property type="match status" value="1"/>
</dbReference>
<dbReference type="EMBL" id="LSRE01000002">
    <property type="protein sequence ID" value="KXP01010.1"/>
    <property type="molecule type" value="Genomic_DNA"/>
</dbReference>
<dbReference type="Pfam" id="PF00583">
    <property type="entry name" value="Acetyltransf_1"/>
    <property type="match status" value="1"/>
</dbReference>